<feature type="region of interest" description="Disordered" evidence="2">
    <location>
        <begin position="462"/>
        <end position="495"/>
    </location>
</feature>
<dbReference type="Gramene" id="Manes.01G169200.1.v8.1">
    <property type="protein sequence ID" value="Manes.01G169200.1.v8.1.CDS"/>
    <property type="gene ID" value="Manes.01G169200.v8.1"/>
</dbReference>
<feature type="region of interest" description="Disordered" evidence="2">
    <location>
        <begin position="38"/>
        <end position="66"/>
    </location>
</feature>
<dbReference type="SUPFAM" id="SSF51735">
    <property type="entry name" value="NAD(P)-binding Rossmann-fold domains"/>
    <property type="match status" value="1"/>
</dbReference>
<sequence length="518" mass="55882">MAPILTSNSFLLAPKPHSRHPLKIPRLRVFAKRAGSFSPFQLGKPKDDGASEVSQNGGSGNSGPFSFNFDNVPDVKSLIPIVSEPTSGLSFPRRKDASTVFVAGATGQAGIRIAQTLLREGFSVRAGVPVLETAQELARFAGEYKIISKEELRRLNAVQSTYEDAESIAKAIGNASKVVVTIGPAENGPNSQVSTSDALQVIQAAQLAGVGHVAIIYDSNAAGASTYNVLDGFTSFFNNLFSQFQPLSIPEFLQKVIETNVNYTFIKTSLTEDFLPESSYNVVLSAEGSTGSNDYKVAKSRIATIVADVFSNTKVAENKVVEVFTDPSAPSRTIDELFSVIPEDGRRKVYAETLAKAKAEEEARVAAEKAREAADEAKKLEEEVNRLSKQETKVDSLAEEAQEKAEAAGISVENLLSRAKDIGAGFSWEKLGSQISTAVQTTNGENLNVQIATVRGQAKARSLPFQKASVKRPTPKLSLKPREEPKAKAKAEETESKTEVKKLFGGLFQQETIYVDNE</sequence>
<protein>
    <recommendedName>
        <fullName evidence="3">NAD(P)-binding domain-containing protein</fullName>
    </recommendedName>
</protein>
<dbReference type="GO" id="GO:0009507">
    <property type="term" value="C:chloroplast"/>
    <property type="evidence" value="ECO:0000318"/>
    <property type="project" value="GO_Central"/>
</dbReference>
<organism evidence="4 5">
    <name type="scientific">Manihot esculenta</name>
    <name type="common">Cassava</name>
    <name type="synonym">Jatropha manihot</name>
    <dbReference type="NCBI Taxonomy" id="3983"/>
    <lineage>
        <taxon>Eukaryota</taxon>
        <taxon>Viridiplantae</taxon>
        <taxon>Streptophyta</taxon>
        <taxon>Embryophyta</taxon>
        <taxon>Tracheophyta</taxon>
        <taxon>Spermatophyta</taxon>
        <taxon>Magnoliopsida</taxon>
        <taxon>eudicotyledons</taxon>
        <taxon>Gunneridae</taxon>
        <taxon>Pentapetalae</taxon>
        <taxon>rosids</taxon>
        <taxon>fabids</taxon>
        <taxon>Malpighiales</taxon>
        <taxon>Euphorbiaceae</taxon>
        <taxon>Crotonoideae</taxon>
        <taxon>Manihoteae</taxon>
        <taxon>Manihot</taxon>
    </lineage>
</organism>
<dbReference type="STRING" id="3983.A0A2C9WLL0"/>
<comment type="caution">
    <text evidence="4">The sequence shown here is derived from an EMBL/GenBank/DDBJ whole genome shotgun (WGS) entry which is preliminary data.</text>
</comment>
<keyword evidence="5" id="KW-1185">Reference proteome</keyword>
<dbReference type="AlphaFoldDB" id="A0A2C9WLL0"/>
<name>A0A2C9WLL0_MANES</name>
<evidence type="ECO:0000313" key="4">
    <source>
        <dbReference type="EMBL" id="OAY61175.1"/>
    </source>
</evidence>
<dbReference type="OrthoDB" id="514963at2759"/>
<reference evidence="5" key="1">
    <citation type="journal article" date="2016" name="Nat. Biotechnol.">
        <title>Sequencing wild and cultivated cassava and related species reveals extensive interspecific hybridization and genetic diversity.</title>
        <authorList>
            <person name="Bredeson J.V."/>
            <person name="Lyons J.B."/>
            <person name="Prochnik S.E."/>
            <person name="Wu G.A."/>
            <person name="Ha C.M."/>
            <person name="Edsinger-Gonzales E."/>
            <person name="Grimwood J."/>
            <person name="Schmutz J."/>
            <person name="Rabbi I.Y."/>
            <person name="Egesi C."/>
            <person name="Nauluvula P."/>
            <person name="Lebot V."/>
            <person name="Ndunguru J."/>
            <person name="Mkamilo G."/>
            <person name="Bart R.S."/>
            <person name="Setter T.L."/>
            <person name="Gleadow R.M."/>
            <person name="Kulakow P."/>
            <person name="Ferguson M.E."/>
            <person name="Rounsley S."/>
            <person name="Rokhsar D.S."/>
        </authorList>
    </citation>
    <scope>NUCLEOTIDE SEQUENCE [LARGE SCALE GENOMIC DNA]</scope>
    <source>
        <strain evidence="5">cv. AM560-2</strain>
    </source>
</reference>
<dbReference type="EMBL" id="CM004387">
    <property type="protein sequence ID" value="OAY61175.1"/>
    <property type="molecule type" value="Genomic_DNA"/>
</dbReference>
<dbReference type="PANTHER" id="PTHR47711:SF2">
    <property type="entry name" value="PROTEIN PLASTID TRANSCRIPTIONALLY ACTIVE 16, CHLOROPLASTIC"/>
    <property type="match status" value="1"/>
</dbReference>
<gene>
    <name evidence="4" type="ORF">MANES_01G169200v8</name>
</gene>
<dbReference type="PANTHER" id="PTHR47711">
    <property type="entry name" value="PROTEIN PLASTID TRANSCRIPTIONALLY ACTIVE 16, CHLOROPLASTIC"/>
    <property type="match status" value="1"/>
</dbReference>
<feature type="coiled-coil region" evidence="1">
    <location>
        <begin position="351"/>
        <end position="418"/>
    </location>
</feature>
<feature type="domain" description="NAD(P)-binding" evidence="3">
    <location>
        <begin position="104"/>
        <end position="312"/>
    </location>
</feature>
<dbReference type="InterPro" id="IPR036291">
    <property type="entry name" value="NAD(P)-bd_dom_sf"/>
</dbReference>
<evidence type="ECO:0000256" key="1">
    <source>
        <dbReference type="SAM" id="Coils"/>
    </source>
</evidence>
<dbReference type="InterPro" id="IPR016040">
    <property type="entry name" value="NAD(P)-bd_dom"/>
</dbReference>
<evidence type="ECO:0000313" key="5">
    <source>
        <dbReference type="Proteomes" id="UP000091857"/>
    </source>
</evidence>
<dbReference type="Gene3D" id="3.40.50.720">
    <property type="entry name" value="NAD(P)-binding Rossmann-like Domain"/>
    <property type="match status" value="1"/>
</dbReference>
<evidence type="ECO:0000256" key="2">
    <source>
        <dbReference type="SAM" id="MobiDB-lite"/>
    </source>
</evidence>
<keyword evidence="1" id="KW-0175">Coiled coil</keyword>
<dbReference type="Proteomes" id="UP000091857">
    <property type="component" value="Chromosome 1"/>
</dbReference>
<accession>A0A2C9WLL0</accession>
<evidence type="ECO:0000259" key="3">
    <source>
        <dbReference type="Pfam" id="PF13460"/>
    </source>
</evidence>
<proteinExistence type="predicted"/>
<feature type="compositionally biased region" description="Basic and acidic residues" evidence="2">
    <location>
        <begin position="480"/>
        <end position="495"/>
    </location>
</feature>
<dbReference type="Pfam" id="PF13460">
    <property type="entry name" value="NAD_binding_10"/>
    <property type="match status" value="1"/>
</dbReference>